<dbReference type="SUPFAM" id="SSF55785">
    <property type="entry name" value="PYP-like sensor domain (PAS domain)"/>
    <property type="match status" value="2"/>
</dbReference>
<dbReference type="PROSITE" id="PS50112">
    <property type="entry name" value="PAS"/>
    <property type="match status" value="1"/>
</dbReference>
<dbReference type="InterPro" id="IPR035919">
    <property type="entry name" value="EAL_sf"/>
</dbReference>
<dbReference type="InterPro" id="IPR043128">
    <property type="entry name" value="Rev_trsase/Diguanyl_cyclase"/>
</dbReference>
<dbReference type="PANTHER" id="PTHR44757:SF2">
    <property type="entry name" value="BIOFILM ARCHITECTURE MAINTENANCE PROTEIN MBAA"/>
    <property type="match status" value="1"/>
</dbReference>
<dbReference type="AlphaFoldDB" id="A0A418YH67"/>
<dbReference type="Pfam" id="PF13426">
    <property type="entry name" value="PAS_9"/>
    <property type="match status" value="1"/>
</dbReference>
<dbReference type="Proteomes" id="UP000283255">
    <property type="component" value="Unassembled WGS sequence"/>
</dbReference>
<dbReference type="SMART" id="SM00267">
    <property type="entry name" value="GGDEF"/>
    <property type="match status" value="1"/>
</dbReference>
<dbReference type="EMBL" id="QZCH01000004">
    <property type="protein sequence ID" value="RJG49436.1"/>
    <property type="molecule type" value="Genomic_DNA"/>
</dbReference>
<dbReference type="Pfam" id="PF00563">
    <property type="entry name" value="EAL"/>
    <property type="match status" value="1"/>
</dbReference>
<dbReference type="SMART" id="SM00086">
    <property type="entry name" value="PAC"/>
    <property type="match status" value="2"/>
</dbReference>
<feature type="domain" description="EAL" evidence="2">
    <location>
        <begin position="529"/>
        <end position="783"/>
    </location>
</feature>
<dbReference type="InterPro" id="IPR001610">
    <property type="entry name" value="PAC"/>
</dbReference>
<dbReference type="RefSeq" id="WP_119909771.1">
    <property type="nucleotide sequence ID" value="NZ_QZCH01000004.1"/>
</dbReference>
<dbReference type="PANTHER" id="PTHR44757">
    <property type="entry name" value="DIGUANYLATE CYCLASE DGCP"/>
    <property type="match status" value="1"/>
</dbReference>
<dbReference type="PROSITE" id="PS50883">
    <property type="entry name" value="EAL"/>
    <property type="match status" value="1"/>
</dbReference>
<dbReference type="InterPro" id="IPR013656">
    <property type="entry name" value="PAS_4"/>
</dbReference>
<evidence type="ECO:0000259" key="3">
    <source>
        <dbReference type="PROSITE" id="PS50887"/>
    </source>
</evidence>
<dbReference type="Pfam" id="PF08448">
    <property type="entry name" value="PAS_4"/>
    <property type="match status" value="1"/>
</dbReference>
<dbReference type="SUPFAM" id="SSF55073">
    <property type="entry name" value="Nucleotide cyclase"/>
    <property type="match status" value="1"/>
</dbReference>
<evidence type="ECO:0000259" key="1">
    <source>
        <dbReference type="PROSITE" id="PS50112"/>
    </source>
</evidence>
<comment type="caution">
    <text evidence="4">The sequence shown here is derived from an EMBL/GenBank/DDBJ whole genome shotgun (WGS) entry which is preliminary data.</text>
</comment>
<dbReference type="SMART" id="SM00052">
    <property type="entry name" value="EAL"/>
    <property type="match status" value="1"/>
</dbReference>
<feature type="domain" description="GGDEF" evidence="3">
    <location>
        <begin position="387"/>
        <end position="520"/>
    </location>
</feature>
<dbReference type="NCBIfam" id="TIGR00254">
    <property type="entry name" value="GGDEF"/>
    <property type="match status" value="1"/>
</dbReference>
<evidence type="ECO:0000313" key="4">
    <source>
        <dbReference type="EMBL" id="RJG49436.1"/>
    </source>
</evidence>
<protein>
    <submittedName>
        <fullName evidence="4">EAL domain-containing protein</fullName>
    </submittedName>
</protein>
<sequence>MASLAPNADLLVSLSHQTCADMRFCLDQKGCISAHNDIAAATLVDVANIQQCCMALSSSIAWVSLWNLVKSKQQVQQDIELVIAGKAQVFSANLQSLEHDGAILIYVRLSAGELLDSPLYQRIFAGASDLMAYVDPTHQLVLANNSFRRFFELSQLNVPFSALFESNLFQLHIAPRLKLVAKGSVCTHQFWLDQGSQRRCLEVSYSPYTNAAQWQGVIVSARDITERVMADQAKVLASTVFDNVADAILIEDAKQRTVSVNQAFCDITGFSKSDVVGRSNVLLGASRNNQNNLRKMWRDIHKHGFWRGEMWGVRKDGSEFPGWLCITAVQDDERKRVNKYVSLFSDLTDKKRHEARIWRQANYDALTGIANRQRFESFLEERMAQSLPGVLLFLEFENFKETNDRLGHSVGDQILQEIALRMLAVTAQQDLSARFGGAEFAILLTDGTSITAQTQVCLALLERMAQPFEIDNKSIYLSCHIGIASGPQDATQSGDLLSKAYLAMTQAKQQNESRFLRYNNELAQTNRLKINMEYELRRALKHNEFELCYQPIVNLGSGELVAVEALLRWRHPARGLLKPEDFIDAIEAAGMINPMGEWVCEHALAQMVAWRALGCDYRRLALNISNVQLKSLGFFRHLKAMMQTYQVAPSELILEITEHFILDAKHEVMLQFEHLQQQGLQVALDDFGCGYSSLSYLKKFPVNLLKLDDSFIQDIETSEVDHLLVETTIQLAQKMGLQVVAEGVERQAHFDYLASLGCHHMQGYLVAKPMSHDDFVAWCQQQACVKLSVAE</sequence>
<dbReference type="Gene3D" id="3.30.450.20">
    <property type="entry name" value="PAS domain"/>
    <property type="match status" value="2"/>
</dbReference>
<dbReference type="CDD" id="cd01949">
    <property type="entry name" value="GGDEF"/>
    <property type="match status" value="1"/>
</dbReference>
<dbReference type="InterPro" id="IPR052155">
    <property type="entry name" value="Biofilm_reg_signaling"/>
</dbReference>
<reference evidence="4 5" key="1">
    <citation type="submission" date="2018-09" db="EMBL/GenBank/DDBJ databases">
        <authorList>
            <person name="Wang F."/>
        </authorList>
    </citation>
    <scope>NUCLEOTIDE SEQUENCE [LARGE SCALE GENOMIC DNA]</scope>
    <source>
        <strain evidence="4 5">PLHSC7-2</strain>
    </source>
</reference>
<dbReference type="InterPro" id="IPR000160">
    <property type="entry name" value="GGDEF_dom"/>
</dbReference>
<dbReference type="PROSITE" id="PS50887">
    <property type="entry name" value="GGDEF"/>
    <property type="match status" value="1"/>
</dbReference>
<dbReference type="Pfam" id="PF00990">
    <property type="entry name" value="GGDEF"/>
    <property type="match status" value="1"/>
</dbReference>
<dbReference type="CDD" id="cd00130">
    <property type="entry name" value="PAS"/>
    <property type="match status" value="2"/>
</dbReference>
<dbReference type="SUPFAM" id="SSF141868">
    <property type="entry name" value="EAL domain-like"/>
    <property type="match status" value="1"/>
</dbReference>
<accession>A0A418YH67</accession>
<dbReference type="Gene3D" id="3.30.70.270">
    <property type="match status" value="1"/>
</dbReference>
<gene>
    <name evidence="4" type="ORF">D1Z90_05610</name>
</gene>
<dbReference type="InterPro" id="IPR000014">
    <property type="entry name" value="PAS"/>
</dbReference>
<feature type="domain" description="PAS" evidence="1">
    <location>
        <begin position="233"/>
        <end position="304"/>
    </location>
</feature>
<dbReference type="SMART" id="SM00091">
    <property type="entry name" value="PAS"/>
    <property type="match status" value="2"/>
</dbReference>
<name>A0A418YH67_9GAMM</name>
<dbReference type="InterPro" id="IPR029787">
    <property type="entry name" value="Nucleotide_cyclase"/>
</dbReference>
<reference evidence="4 5" key="2">
    <citation type="submission" date="2019-01" db="EMBL/GenBank/DDBJ databases">
        <title>Motilimonas pumilus sp. nov., isolated from the gut of sea cucumber (Apostichopus japonicus).</title>
        <authorList>
            <person name="Wang F.-Q."/>
            <person name="Ren L.-H."/>
            <person name="Lin Y.-W."/>
            <person name="Sun G.-H."/>
            <person name="Du Z.-J."/>
            <person name="Zhao J.-X."/>
            <person name="Liu X.-J."/>
            <person name="Liu L.-J."/>
        </authorList>
    </citation>
    <scope>NUCLEOTIDE SEQUENCE [LARGE SCALE GENOMIC DNA]</scope>
    <source>
        <strain evidence="4 5">PLHSC7-2</strain>
    </source>
</reference>
<keyword evidence="5" id="KW-1185">Reference proteome</keyword>
<evidence type="ECO:0000313" key="5">
    <source>
        <dbReference type="Proteomes" id="UP000283255"/>
    </source>
</evidence>
<dbReference type="NCBIfam" id="TIGR00229">
    <property type="entry name" value="sensory_box"/>
    <property type="match status" value="1"/>
</dbReference>
<dbReference type="InterPro" id="IPR001633">
    <property type="entry name" value="EAL_dom"/>
</dbReference>
<dbReference type="Gene3D" id="3.20.20.450">
    <property type="entry name" value="EAL domain"/>
    <property type="match status" value="1"/>
</dbReference>
<evidence type="ECO:0000259" key="2">
    <source>
        <dbReference type="PROSITE" id="PS50883"/>
    </source>
</evidence>
<dbReference type="OrthoDB" id="9799509at2"/>
<organism evidence="4 5">
    <name type="scientific">Motilimonas pumila</name>
    <dbReference type="NCBI Taxonomy" id="2303987"/>
    <lineage>
        <taxon>Bacteria</taxon>
        <taxon>Pseudomonadati</taxon>
        <taxon>Pseudomonadota</taxon>
        <taxon>Gammaproteobacteria</taxon>
        <taxon>Alteromonadales</taxon>
        <taxon>Alteromonadales genera incertae sedis</taxon>
        <taxon>Motilimonas</taxon>
    </lineage>
</organism>
<proteinExistence type="predicted"/>
<dbReference type="CDD" id="cd01948">
    <property type="entry name" value="EAL"/>
    <property type="match status" value="1"/>
</dbReference>
<dbReference type="InterPro" id="IPR035965">
    <property type="entry name" value="PAS-like_dom_sf"/>
</dbReference>